<keyword evidence="4" id="KW-1185">Reference proteome</keyword>
<dbReference type="Proteomes" id="UP000515121">
    <property type="component" value="Unplaced"/>
</dbReference>
<evidence type="ECO:0000256" key="1">
    <source>
        <dbReference type="ARBA" id="ARBA00006035"/>
    </source>
</evidence>
<evidence type="ECO:0000313" key="4">
    <source>
        <dbReference type="Proteomes" id="UP000515121"/>
    </source>
</evidence>
<dbReference type="Pfam" id="PF18018">
    <property type="entry name" value="DNA_pol_D_N"/>
    <property type="match status" value="1"/>
</dbReference>
<name>A0A6P5Z6T3_DURZI</name>
<reference evidence="5" key="1">
    <citation type="submission" date="2025-08" db="UniProtKB">
        <authorList>
            <consortium name="RefSeq"/>
        </authorList>
    </citation>
    <scope>IDENTIFICATION</scope>
    <source>
        <tissue evidence="5">Fruit stalk</tissue>
    </source>
</reference>
<dbReference type="OrthoDB" id="1711581at2759"/>
<dbReference type="PANTHER" id="PTHR10416">
    <property type="entry name" value="DNA POLYMERASE DELTA SUBUNIT 2"/>
    <property type="match status" value="1"/>
</dbReference>
<keyword evidence="2" id="KW-0235">DNA replication</keyword>
<proteinExistence type="inferred from homology"/>
<dbReference type="GO" id="GO:0043625">
    <property type="term" value="C:delta DNA polymerase complex"/>
    <property type="evidence" value="ECO:0007669"/>
    <property type="project" value="TreeGrafter"/>
</dbReference>
<dbReference type="InterPro" id="IPR024826">
    <property type="entry name" value="DNA_pol_delta/II_ssu"/>
</dbReference>
<evidence type="ECO:0000256" key="2">
    <source>
        <dbReference type="ARBA" id="ARBA00022705"/>
    </source>
</evidence>
<sequence>MMRTLLYFLVPNWKSHLPVLGLEEGKECIIVGILYKHMKLKPCILDEYSKERSVTLLVKPHNFKHQDDYWVLEDESGRVKLHGIMLSPSVYVTVSLLHCMERKPVQETSLLKMFWKLAYHLRLSRRSNQDLILSVIGIPS</sequence>
<evidence type="ECO:0000313" key="5">
    <source>
        <dbReference type="RefSeq" id="XP_022748272.1"/>
    </source>
</evidence>
<feature type="domain" description="DNA polymerase delta subunit OB-fold" evidence="3">
    <location>
        <begin position="18"/>
        <end position="93"/>
    </location>
</feature>
<protein>
    <submittedName>
        <fullName evidence="5">DNA polymerase delta small subunit-like</fullName>
    </submittedName>
</protein>
<dbReference type="KEGG" id="dzi:111297932"/>
<dbReference type="GeneID" id="111297932"/>
<comment type="similarity">
    <text evidence="1">Belongs to the DNA polymerase delta/II small subunit family.</text>
</comment>
<dbReference type="PANTHER" id="PTHR10416:SF0">
    <property type="entry name" value="DNA POLYMERASE DELTA SUBUNIT 2"/>
    <property type="match status" value="1"/>
</dbReference>
<dbReference type="Gene3D" id="2.40.50.430">
    <property type="match status" value="1"/>
</dbReference>
<organism evidence="4 5">
    <name type="scientific">Durio zibethinus</name>
    <name type="common">Durian</name>
    <dbReference type="NCBI Taxonomy" id="66656"/>
    <lineage>
        <taxon>Eukaryota</taxon>
        <taxon>Viridiplantae</taxon>
        <taxon>Streptophyta</taxon>
        <taxon>Embryophyta</taxon>
        <taxon>Tracheophyta</taxon>
        <taxon>Spermatophyta</taxon>
        <taxon>Magnoliopsida</taxon>
        <taxon>eudicotyledons</taxon>
        <taxon>Gunneridae</taxon>
        <taxon>Pentapetalae</taxon>
        <taxon>rosids</taxon>
        <taxon>malvids</taxon>
        <taxon>Malvales</taxon>
        <taxon>Malvaceae</taxon>
        <taxon>Helicteroideae</taxon>
        <taxon>Durio</taxon>
    </lineage>
</organism>
<dbReference type="RefSeq" id="XP_022748272.1">
    <property type="nucleotide sequence ID" value="XM_022892537.1"/>
</dbReference>
<dbReference type="AlphaFoldDB" id="A0A6P5Z6T3"/>
<gene>
    <name evidence="5" type="primary">LOC111297932</name>
</gene>
<dbReference type="GO" id="GO:0006271">
    <property type="term" value="P:DNA strand elongation involved in DNA replication"/>
    <property type="evidence" value="ECO:0007669"/>
    <property type="project" value="TreeGrafter"/>
</dbReference>
<evidence type="ECO:0000259" key="3">
    <source>
        <dbReference type="Pfam" id="PF18018"/>
    </source>
</evidence>
<dbReference type="InterPro" id="IPR040663">
    <property type="entry name" value="DNA_pol_D_N"/>
</dbReference>
<accession>A0A6P5Z6T3</accession>